<proteinExistence type="inferred from homology"/>
<organism evidence="15 16">
    <name type="scientific">Desulfococcus multivorans DSM 2059</name>
    <dbReference type="NCBI Taxonomy" id="1121405"/>
    <lineage>
        <taxon>Bacteria</taxon>
        <taxon>Pseudomonadati</taxon>
        <taxon>Thermodesulfobacteriota</taxon>
        <taxon>Desulfobacteria</taxon>
        <taxon>Desulfobacterales</taxon>
        <taxon>Desulfococcaceae</taxon>
        <taxon>Desulfococcus</taxon>
    </lineage>
</organism>
<evidence type="ECO:0000256" key="12">
    <source>
        <dbReference type="RuleBase" id="RU003848"/>
    </source>
</evidence>
<keyword evidence="7 14" id="KW-0472">Membrane</keyword>
<evidence type="ECO:0000313" key="16">
    <source>
        <dbReference type="Proteomes" id="UP000014977"/>
    </source>
</evidence>
<evidence type="ECO:0000256" key="13">
    <source>
        <dbReference type="SAM" id="Coils"/>
    </source>
</evidence>
<dbReference type="GO" id="GO:0012505">
    <property type="term" value="C:endomembrane system"/>
    <property type="evidence" value="ECO:0007669"/>
    <property type="project" value="UniProtKB-SubCell"/>
</dbReference>
<dbReference type="Proteomes" id="UP000014977">
    <property type="component" value="Unassembled WGS sequence"/>
</dbReference>
<keyword evidence="2 12" id="KW-0138">CF(0)</keyword>
<dbReference type="AlphaFoldDB" id="S7VBX0"/>
<comment type="function">
    <text evidence="10">Component of the F(0) channel, it forms part of the peripheral stalk, linking F(1) to F(0). The b'-subunit is a diverged and duplicated form of b found in plants and photosynthetic bacteria.</text>
</comment>
<dbReference type="GO" id="GO:0015986">
    <property type="term" value="P:proton motive force-driven ATP synthesis"/>
    <property type="evidence" value="ECO:0007669"/>
    <property type="project" value="InterPro"/>
</dbReference>
<keyword evidence="8" id="KW-0066">ATP synthesis</keyword>
<keyword evidence="16" id="KW-1185">Reference proteome</keyword>
<protein>
    <submittedName>
        <fullName evidence="15">ATP synthase subunit b</fullName>
    </submittedName>
</protein>
<keyword evidence="4 12" id="KW-0375">Hydrogen ion transport</keyword>
<evidence type="ECO:0000256" key="1">
    <source>
        <dbReference type="ARBA" id="ARBA00022448"/>
    </source>
</evidence>
<reference evidence="15 16" key="1">
    <citation type="journal article" date="2013" name="Genome Announc.">
        <title>Draft genome sequences for three mercury-methylating, sulfate-reducing bacteria.</title>
        <authorList>
            <person name="Brown S.D."/>
            <person name="Hurt R.A.Jr."/>
            <person name="Gilmour C.C."/>
            <person name="Elias D.A."/>
        </authorList>
    </citation>
    <scope>NUCLEOTIDE SEQUENCE [LARGE SCALE GENOMIC DNA]</scope>
    <source>
        <strain evidence="15 16">DSM 2059</strain>
    </source>
</reference>
<dbReference type="PROSITE" id="PS51257">
    <property type="entry name" value="PROKAR_LIPOPROTEIN"/>
    <property type="match status" value="1"/>
</dbReference>
<dbReference type="GO" id="GO:0045259">
    <property type="term" value="C:proton-transporting ATP synthase complex"/>
    <property type="evidence" value="ECO:0007669"/>
    <property type="project" value="UniProtKB-KW"/>
</dbReference>
<dbReference type="EMBL" id="ATHJ01000070">
    <property type="protein sequence ID" value="EPR41983.1"/>
    <property type="molecule type" value="Genomic_DNA"/>
</dbReference>
<sequence length="198" mass="22650">MKNKWKFLSLWIVVLAGTAACLHLFGGDAFAEEGNGNWRKTYDMVMLWVNFGILSFVVVKFGKKPLMGFLRMRRDEIAAEIKDLENEKALVTEKINEARKAMVASDVRFAELKETIVRMGEKRRQDLIADAERESEFMMSLAEQKVGGYILAAKKTFKDRLVDAAINLAMTRLPDHMTEADRQDMFESYVSSIERKIG</sequence>
<accession>S7VBX0</accession>
<comment type="caution">
    <text evidence="15">The sequence shown here is derived from an EMBL/GenBank/DDBJ whole genome shotgun (WGS) entry which is preliminary data.</text>
</comment>
<keyword evidence="3 12" id="KW-0812">Transmembrane</keyword>
<comment type="function">
    <text evidence="9">F(1)F(0) ATP synthase produces ATP from ADP in the presence of a proton or sodium gradient. F-type ATPases consist of two structural domains, F(1) containing the extramembraneous catalytic core and F(0) containing the membrane proton channel, linked together by a central stalk and a peripheral stalk. During catalysis, ATP synthesis in the catalytic domain of F(1) is coupled via a rotary mechanism of the central stalk subunits to proton translocation.</text>
</comment>
<keyword evidence="6 12" id="KW-0406">Ion transport</keyword>
<evidence type="ECO:0000256" key="6">
    <source>
        <dbReference type="ARBA" id="ARBA00023065"/>
    </source>
</evidence>
<keyword evidence="1 12" id="KW-0813">Transport</keyword>
<evidence type="ECO:0000256" key="8">
    <source>
        <dbReference type="ARBA" id="ARBA00023310"/>
    </source>
</evidence>
<evidence type="ECO:0000256" key="5">
    <source>
        <dbReference type="ARBA" id="ARBA00022989"/>
    </source>
</evidence>
<comment type="subcellular location">
    <subcellularLocation>
        <location evidence="11">Endomembrane system</location>
        <topology evidence="11">Single-pass membrane protein</topology>
    </subcellularLocation>
</comment>
<dbReference type="STRING" id="897.B2D07_02765"/>
<evidence type="ECO:0000256" key="4">
    <source>
        <dbReference type="ARBA" id="ARBA00022781"/>
    </source>
</evidence>
<dbReference type="RefSeq" id="WP_020876094.1">
    <property type="nucleotide sequence ID" value="NZ_ATHJ01000070.1"/>
</dbReference>
<gene>
    <name evidence="15" type="ORF">dsmv_1710</name>
</gene>
<keyword evidence="5 14" id="KW-1133">Transmembrane helix</keyword>
<evidence type="ECO:0000256" key="7">
    <source>
        <dbReference type="ARBA" id="ARBA00023136"/>
    </source>
</evidence>
<dbReference type="InterPro" id="IPR002146">
    <property type="entry name" value="ATP_synth_b/b'su_bac/chlpt"/>
</dbReference>
<name>S7VBX0_DESML</name>
<evidence type="ECO:0000256" key="2">
    <source>
        <dbReference type="ARBA" id="ARBA00022547"/>
    </source>
</evidence>
<dbReference type="eggNOG" id="COG0711">
    <property type="taxonomic scope" value="Bacteria"/>
</dbReference>
<dbReference type="OrthoDB" id="5518640at2"/>
<keyword evidence="13" id="KW-0175">Coiled coil</keyword>
<evidence type="ECO:0000313" key="15">
    <source>
        <dbReference type="EMBL" id="EPR41983.1"/>
    </source>
</evidence>
<evidence type="ECO:0000256" key="10">
    <source>
        <dbReference type="ARBA" id="ARBA00025614"/>
    </source>
</evidence>
<dbReference type="GO" id="GO:0015078">
    <property type="term" value="F:proton transmembrane transporter activity"/>
    <property type="evidence" value="ECO:0007669"/>
    <property type="project" value="InterPro"/>
</dbReference>
<evidence type="ECO:0000256" key="3">
    <source>
        <dbReference type="ARBA" id="ARBA00022692"/>
    </source>
</evidence>
<evidence type="ECO:0000256" key="11">
    <source>
        <dbReference type="ARBA" id="ARBA00037847"/>
    </source>
</evidence>
<dbReference type="CDD" id="cd06503">
    <property type="entry name" value="ATP-synt_Fo_b"/>
    <property type="match status" value="1"/>
</dbReference>
<comment type="similarity">
    <text evidence="12">Belongs to the ATPase B chain family.</text>
</comment>
<feature type="transmembrane region" description="Helical" evidence="14">
    <location>
        <begin position="45"/>
        <end position="62"/>
    </location>
</feature>
<evidence type="ECO:0000256" key="14">
    <source>
        <dbReference type="SAM" id="Phobius"/>
    </source>
</evidence>
<dbReference type="Pfam" id="PF00430">
    <property type="entry name" value="ATP-synt_B"/>
    <property type="match status" value="1"/>
</dbReference>
<evidence type="ECO:0000256" key="9">
    <source>
        <dbReference type="ARBA" id="ARBA00025198"/>
    </source>
</evidence>
<feature type="coiled-coil region" evidence="13">
    <location>
        <begin position="67"/>
        <end position="101"/>
    </location>
</feature>